<dbReference type="Proteomes" id="UP001430374">
    <property type="component" value="Unassembled WGS sequence"/>
</dbReference>
<gene>
    <name evidence="1" type="ORF">H9Q08_17420</name>
</gene>
<protein>
    <submittedName>
        <fullName evidence="1">Uncharacterized protein</fullName>
    </submittedName>
</protein>
<evidence type="ECO:0000313" key="1">
    <source>
        <dbReference type="EMBL" id="MCF2221069.1"/>
    </source>
</evidence>
<dbReference type="EMBL" id="JACSGT010000002">
    <property type="protein sequence ID" value="MCF2221069.1"/>
    <property type="molecule type" value="Genomic_DNA"/>
</dbReference>
<sequence>MKTRVIVEDIRPALILKDLWCSGTVLIKFEANDDFEDLNPEDFQEVYIIVDDKLDDRKKSCIRIGDIDLKKCHNNMIYSKGSSDPVIVDDETFENLINLKLYSKGYGFLTNDGLE</sequence>
<organism evidence="1 2">
    <name type="scientific">Chryseobacterium indicum</name>
    <dbReference type="NCBI Taxonomy" id="2766954"/>
    <lineage>
        <taxon>Bacteria</taxon>
        <taxon>Pseudomonadati</taxon>
        <taxon>Bacteroidota</taxon>
        <taxon>Flavobacteriia</taxon>
        <taxon>Flavobacteriales</taxon>
        <taxon>Weeksellaceae</taxon>
        <taxon>Chryseobacterium group</taxon>
        <taxon>Chryseobacterium</taxon>
    </lineage>
</organism>
<keyword evidence="2" id="KW-1185">Reference proteome</keyword>
<name>A0ABS9CBJ8_9FLAO</name>
<proteinExistence type="predicted"/>
<comment type="caution">
    <text evidence="1">The sequence shown here is derived from an EMBL/GenBank/DDBJ whole genome shotgun (WGS) entry which is preliminary data.</text>
</comment>
<accession>A0ABS9CBJ8</accession>
<dbReference type="RefSeq" id="WP_235132415.1">
    <property type="nucleotide sequence ID" value="NZ_JACSGT010000002.1"/>
</dbReference>
<reference evidence="1" key="1">
    <citation type="submission" date="2021-08" db="EMBL/GenBank/DDBJ databases">
        <title>Complete genome sequence of Chryseobacterium sp strain PS-8.</title>
        <authorList>
            <person name="Das S.K."/>
        </authorList>
    </citation>
    <scope>NUCLEOTIDE SEQUENCE</scope>
    <source>
        <strain evidence="1">PS-8</strain>
    </source>
</reference>
<evidence type="ECO:0000313" key="2">
    <source>
        <dbReference type="Proteomes" id="UP001430374"/>
    </source>
</evidence>